<dbReference type="PANTHER" id="PTHR34203:SF15">
    <property type="entry name" value="SLL1173 PROTEIN"/>
    <property type="match status" value="1"/>
</dbReference>
<dbReference type="AlphaFoldDB" id="A0A1H7GCZ1"/>
<protein>
    <submittedName>
        <fullName evidence="2">Methyltransferase, FkbM family</fullName>
    </submittedName>
</protein>
<evidence type="ECO:0000259" key="1">
    <source>
        <dbReference type="Pfam" id="PF05050"/>
    </source>
</evidence>
<gene>
    <name evidence="2" type="ORF">SAMN05216387_101243</name>
</gene>
<dbReference type="InterPro" id="IPR052514">
    <property type="entry name" value="SAM-dependent_MTase"/>
</dbReference>
<dbReference type="PANTHER" id="PTHR34203">
    <property type="entry name" value="METHYLTRANSFERASE, FKBM FAMILY PROTEIN"/>
    <property type="match status" value="1"/>
</dbReference>
<name>A0A1H7GCZ1_9PROT</name>
<feature type="domain" description="Methyltransferase FkbM" evidence="1">
    <location>
        <begin position="195"/>
        <end position="323"/>
    </location>
</feature>
<dbReference type="NCBIfam" id="TIGR01444">
    <property type="entry name" value="fkbM_fam"/>
    <property type="match status" value="1"/>
</dbReference>
<accession>A0A1H7GCZ1</accession>
<dbReference type="Pfam" id="PF05050">
    <property type="entry name" value="Methyltransf_21"/>
    <property type="match status" value="1"/>
</dbReference>
<dbReference type="Proteomes" id="UP000198620">
    <property type="component" value="Unassembled WGS sequence"/>
</dbReference>
<evidence type="ECO:0000313" key="3">
    <source>
        <dbReference type="Proteomes" id="UP000198620"/>
    </source>
</evidence>
<proteinExistence type="predicted"/>
<evidence type="ECO:0000313" key="2">
    <source>
        <dbReference type="EMBL" id="SEK36001.1"/>
    </source>
</evidence>
<dbReference type="Gene3D" id="3.40.50.150">
    <property type="entry name" value="Vaccinia Virus protein VP39"/>
    <property type="match status" value="1"/>
</dbReference>
<dbReference type="InterPro" id="IPR029063">
    <property type="entry name" value="SAM-dependent_MTases_sf"/>
</dbReference>
<dbReference type="STRING" id="1233.SAMN05216387_101243"/>
<organism evidence="2 3">
    <name type="scientific">Nitrosovibrio tenuis</name>
    <dbReference type="NCBI Taxonomy" id="1233"/>
    <lineage>
        <taxon>Bacteria</taxon>
        <taxon>Pseudomonadati</taxon>
        <taxon>Pseudomonadota</taxon>
        <taxon>Betaproteobacteria</taxon>
        <taxon>Nitrosomonadales</taxon>
        <taxon>Nitrosomonadaceae</taxon>
        <taxon>Nitrosovibrio</taxon>
    </lineage>
</organism>
<dbReference type="InterPro" id="IPR006342">
    <property type="entry name" value="FkbM_mtfrase"/>
</dbReference>
<keyword evidence="3" id="KW-1185">Reference proteome</keyword>
<dbReference type="GO" id="GO:0032259">
    <property type="term" value="P:methylation"/>
    <property type="evidence" value="ECO:0007669"/>
    <property type="project" value="UniProtKB-KW"/>
</dbReference>
<keyword evidence="2" id="KW-0808">Transferase</keyword>
<keyword evidence="2" id="KW-0489">Methyltransferase</keyword>
<reference evidence="2 3" key="1">
    <citation type="submission" date="2016-10" db="EMBL/GenBank/DDBJ databases">
        <authorList>
            <person name="de Groot N.N."/>
        </authorList>
    </citation>
    <scope>NUCLEOTIDE SEQUENCE [LARGE SCALE GENOMIC DNA]</scope>
    <source>
        <strain evidence="2 3">Nv1</strain>
    </source>
</reference>
<dbReference type="EMBL" id="FOBH01000001">
    <property type="protein sequence ID" value="SEK36001.1"/>
    <property type="molecule type" value="Genomic_DNA"/>
</dbReference>
<dbReference type="GO" id="GO:0008168">
    <property type="term" value="F:methyltransferase activity"/>
    <property type="evidence" value="ECO:0007669"/>
    <property type="project" value="UniProtKB-KW"/>
</dbReference>
<sequence>MSPLILPSQNEHSNTARAKQFCEEFCGASSRQKFVLGRNIYAKSVVDQVGISGFIDDYTDDDAFLGLPVVKTEDVPKNALVLISSGGKPLSAKRRLDGLGLQSLDYFAFFKFSGLPLTSVVFNEGFAEEFQDNEAEYEWIYSLLHDETSRSIFKKLVSFRLKYELDLLSGFTSRESSQYFEDFLQLRPQGETFIDVGGFNGFNSLEFIRLCPGYDEIHIFEPEPDNYRASLESVGSYANVHCHQMGLSNSEGVLKLAAQGSGSKISDCGSTIITVGRLDDVLSDRNTPTFIKMDIEGSEIAAIEGSNNIIKTHHPRLALCIYHNVGDFWKIPKVVLSMRDDYTIYVRHYTESIYETVMFFIPK</sequence>
<dbReference type="SUPFAM" id="SSF53335">
    <property type="entry name" value="S-adenosyl-L-methionine-dependent methyltransferases"/>
    <property type="match status" value="1"/>
</dbReference>
<dbReference type="RefSeq" id="WP_177171731.1">
    <property type="nucleotide sequence ID" value="NZ_FOBH01000001.1"/>
</dbReference>